<keyword evidence="2" id="KW-0808">Transferase</keyword>
<comment type="caution">
    <text evidence="2">The sequence shown here is derived from an EMBL/GenBank/DDBJ whole genome shotgun (WGS) entry which is preliminary data.</text>
</comment>
<dbReference type="InterPro" id="IPR029063">
    <property type="entry name" value="SAM-dependent_MTases_sf"/>
</dbReference>
<organism evidence="2 3">
    <name type="scientific">Pseudorhodoferax soli</name>
    <dbReference type="NCBI Taxonomy" id="545864"/>
    <lineage>
        <taxon>Bacteria</taxon>
        <taxon>Pseudomonadati</taxon>
        <taxon>Pseudomonadota</taxon>
        <taxon>Betaproteobacteria</taxon>
        <taxon>Burkholderiales</taxon>
        <taxon>Comamonadaceae</taxon>
    </lineage>
</organism>
<dbReference type="EMBL" id="QPJK01000004">
    <property type="protein sequence ID" value="RCW71682.1"/>
    <property type="molecule type" value="Genomic_DNA"/>
</dbReference>
<gene>
    <name evidence="2" type="ORF">DES41_104502</name>
</gene>
<evidence type="ECO:0000313" key="2">
    <source>
        <dbReference type="EMBL" id="RCW71682.1"/>
    </source>
</evidence>
<feature type="domain" description="Methyltransferase" evidence="1">
    <location>
        <begin position="70"/>
        <end position="169"/>
    </location>
</feature>
<dbReference type="Gene3D" id="3.40.50.150">
    <property type="entry name" value="Vaccinia Virus protein VP39"/>
    <property type="match status" value="1"/>
</dbReference>
<keyword evidence="3" id="KW-1185">Reference proteome</keyword>
<keyword evidence="2" id="KW-0489">Methyltransferase</keyword>
<dbReference type="GO" id="GO:0032259">
    <property type="term" value="P:methylation"/>
    <property type="evidence" value="ECO:0007669"/>
    <property type="project" value="UniProtKB-KW"/>
</dbReference>
<proteinExistence type="predicted"/>
<protein>
    <submittedName>
        <fullName evidence="2">Methyltransferase family protein</fullName>
    </submittedName>
</protein>
<dbReference type="InterPro" id="IPR041698">
    <property type="entry name" value="Methyltransf_25"/>
</dbReference>
<dbReference type="SUPFAM" id="SSF53335">
    <property type="entry name" value="S-adenosyl-L-methionine-dependent methyltransferases"/>
    <property type="match status" value="1"/>
</dbReference>
<evidence type="ECO:0000259" key="1">
    <source>
        <dbReference type="Pfam" id="PF13649"/>
    </source>
</evidence>
<evidence type="ECO:0000313" key="3">
    <source>
        <dbReference type="Proteomes" id="UP000252884"/>
    </source>
</evidence>
<dbReference type="PANTHER" id="PTHR42912">
    <property type="entry name" value="METHYLTRANSFERASE"/>
    <property type="match status" value="1"/>
</dbReference>
<dbReference type="AlphaFoldDB" id="A0A368XUQ1"/>
<sequence length="289" mass="31216">MLMPELLKTVIRELTLREPLARTPEPTQAMEEEDAVAAYANGGRENGALSGAYLYHLAQMCRMVPPGGTVLDLGCGPGNLLGQLAELNPGARFIGADLSQPMLERAAQAFHARGIANATLQCEDMTTLAGIADQSVDLAVSSMAFHHLPDEDALDRAFAQVARVLKPQGTVYFNDFGRLRSAESIRYFVSRAAAGESRALIDDYIHSLHAAFTLQDFERVAQRHLAGRAQIYATAVSPFTVVLRSPVAMGPASVASQLKQRFRALPAARKADVRQLSLFLRLGGLPSAM</sequence>
<accession>A0A368XUQ1</accession>
<dbReference type="RefSeq" id="WP_114468874.1">
    <property type="nucleotide sequence ID" value="NZ_QPJK01000004.1"/>
</dbReference>
<reference evidence="2 3" key="1">
    <citation type="submission" date="2018-07" db="EMBL/GenBank/DDBJ databases">
        <title>Genomic Encyclopedia of Type Strains, Phase IV (KMG-IV): sequencing the most valuable type-strain genomes for metagenomic binning, comparative biology and taxonomic classification.</title>
        <authorList>
            <person name="Goeker M."/>
        </authorList>
    </citation>
    <scope>NUCLEOTIDE SEQUENCE [LARGE SCALE GENOMIC DNA]</scope>
    <source>
        <strain evidence="2 3">DSM 21634</strain>
    </source>
</reference>
<dbReference type="CDD" id="cd02440">
    <property type="entry name" value="AdoMet_MTases"/>
    <property type="match status" value="1"/>
</dbReference>
<dbReference type="Pfam" id="PF13649">
    <property type="entry name" value="Methyltransf_25"/>
    <property type="match status" value="1"/>
</dbReference>
<dbReference type="GO" id="GO:0008168">
    <property type="term" value="F:methyltransferase activity"/>
    <property type="evidence" value="ECO:0007669"/>
    <property type="project" value="UniProtKB-KW"/>
</dbReference>
<dbReference type="Proteomes" id="UP000252884">
    <property type="component" value="Unassembled WGS sequence"/>
</dbReference>
<dbReference type="OrthoDB" id="5330018at2"/>
<dbReference type="PANTHER" id="PTHR42912:SF95">
    <property type="entry name" value="METHYLTRANSFERASE TYPE 11 DOMAIN-CONTAINING PROTEIN"/>
    <property type="match status" value="1"/>
</dbReference>
<name>A0A368XUQ1_9BURK</name>
<dbReference type="InterPro" id="IPR050508">
    <property type="entry name" value="Methyltransf_Superfamily"/>
</dbReference>